<proteinExistence type="predicted"/>
<feature type="domain" description="POLO box" evidence="2">
    <location>
        <begin position="537"/>
        <end position="614"/>
    </location>
</feature>
<dbReference type="AlphaFoldDB" id="A0A3S1HH55"/>
<feature type="compositionally biased region" description="Polar residues" evidence="1">
    <location>
        <begin position="392"/>
        <end position="418"/>
    </location>
</feature>
<sequence length="633" mass="69252">MERQLSEFDGGSRGSSVKNMSRSVTPQKRNSVTQWQDVENIPTQPLFQHNPSDSLPAVNISGDISDASNIQQQDIHMSSSTVSNKQFYTQTSNVPYCEHLSAVPSSYSQNFENIATNCLMSPTRNVPLMTKDFSYHHVGTEPAASLDCADVEHQRGLSTPSRDASCHRLQQQQHDQDNPHGLDPNAWENFPQPHHLDEQTRLLLEHRHSLVQGHFDLESHGPGVRRTLFSDLDLSLPVSSPVPTSESYCLHRDLLAIQRTPSLDLSDLSEGPVADRHRDEDNLEDLLLYQSAQANQLEEYDAPQNSDFKALNDTSISEAAISEPVIGEGLINQADFSHELSIKSATRPPHTVVSLEPSPMHTSTLNDVYVSQHSSQSGCSSPQATHPEDPWQSFNLQPNMNASRDHNNSQTTQSNKDFSTRQGMSLGLVNFHKSQMDKHCSNSNSSINSGVGCNNTNISNSNSNSNNSSNSNIHSGVGCGNTNRSNSNTSSFVDLPSPQASLPLPSLPPHLRHSLDMSASSQYSDSSAPSSSGAGDVVRQLFVPYTGWASLHATGAVWILYNDGTQVGIKSTEPAMVYVDQDGTEARYSTTDTVPEIVRLKLKKLPSIVDQLMKAPVTIAPGHLSHSVSKHKA</sequence>
<name>A0A3S1HH55_ELYCH</name>
<gene>
    <name evidence="3" type="ORF">EGW08_012957</name>
</gene>
<feature type="region of interest" description="Disordered" evidence="1">
    <location>
        <begin position="1"/>
        <end position="34"/>
    </location>
</feature>
<keyword evidence="4" id="KW-1185">Reference proteome</keyword>
<comment type="caution">
    <text evidence="3">The sequence shown here is derived from an EMBL/GenBank/DDBJ whole genome shotgun (WGS) entry which is preliminary data.</text>
</comment>
<dbReference type="EMBL" id="RQTK01000461">
    <property type="protein sequence ID" value="RUS79270.1"/>
    <property type="molecule type" value="Genomic_DNA"/>
</dbReference>
<feature type="region of interest" description="Disordered" evidence="1">
    <location>
        <begin position="462"/>
        <end position="533"/>
    </location>
</feature>
<evidence type="ECO:0000313" key="4">
    <source>
        <dbReference type="Proteomes" id="UP000271974"/>
    </source>
</evidence>
<protein>
    <recommendedName>
        <fullName evidence="2">POLO box domain-containing protein</fullName>
    </recommendedName>
</protein>
<feature type="compositionally biased region" description="Low complexity" evidence="1">
    <location>
        <begin position="462"/>
        <end position="473"/>
    </location>
</feature>
<feature type="region of interest" description="Disordered" evidence="1">
    <location>
        <begin position="369"/>
        <end position="418"/>
    </location>
</feature>
<dbReference type="PROSITE" id="PS50078">
    <property type="entry name" value="POLO_BOX"/>
    <property type="match status" value="1"/>
</dbReference>
<feature type="compositionally biased region" description="Polar residues" evidence="1">
    <location>
        <begin position="14"/>
        <end position="34"/>
    </location>
</feature>
<organism evidence="3 4">
    <name type="scientific">Elysia chlorotica</name>
    <name type="common">Eastern emerald elysia</name>
    <name type="synonym">Sea slug</name>
    <dbReference type="NCBI Taxonomy" id="188477"/>
    <lineage>
        <taxon>Eukaryota</taxon>
        <taxon>Metazoa</taxon>
        <taxon>Spiralia</taxon>
        <taxon>Lophotrochozoa</taxon>
        <taxon>Mollusca</taxon>
        <taxon>Gastropoda</taxon>
        <taxon>Heterobranchia</taxon>
        <taxon>Euthyneura</taxon>
        <taxon>Panpulmonata</taxon>
        <taxon>Sacoglossa</taxon>
        <taxon>Placobranchoidea</taxon>
        <taxon>Plakobranchidae</taxon>
        <taxon>Elysia</taxon>
    </lineage>
</organism>
<accession>A0A3S1HH55</accession>
<dbReference type="InterPro" id="IPR000959">
    <property type="entry name" value="POLO_box_dom"/>
</dbReference>
<dbReference type="OrthoDB" id="6092451at2759"/>
<evidence type="ECO:0000256" key="1">
    <source>
        <dbReference type="SAM" id="MobiDB-lite"/>
    </source>
</evidence>
<dbReference type="STRING" id="188477.A0A3S1HH55"/>
<dbReference type="SUPFAM" id="SSF82615">
    <property type="entry name" value="Polo-box domain"/>
    <property type="match status" value="1"/>
</dbReference>
<dbReference type="Gene3D" id="2.40.50.930">
    <property type="match status" value="1"/>
</dbReference>
<evidence type="ECO:0000313" key="3">
    <source>
        <dbReference type="EMBL" id="RUS79270.1"/>
    </source>
</evidence>
<reference evidence="3 4" key="1">
    <citation type="submission" date="2019-01" db="EMBL/GenBank/DDBJ databases">
        <title>A draft genome assembly of the solar-powered sea slug Elysia chlorotica.</title>
        <authorList>
            <person name="Cai H."/>
            <person name="Li Q."/>
            <person name="Fang X."/>
            <person name="Li J."/>
            <person name="Curtis N.E."/>
            <person name="Altenburger A."/>
            <person name="Shibata T."/>
            <person name="Feng M."/>
            <person name="Maeda T."/>
            <person name="Schwartz J.A."/>
            <person name="Shigenobu S."/>
            <person name="Lundholm N."/>
            <person name="Nishiyama T."/>
            <person name="Yang H."/>
            <person name="Hasebe M."/>
            <person name="Li S."/>
            <person name="Pierce S.K."/>
            <person name="Wang J."/>
        </authorList>
    </citation>
    <scope>NUCLEOTIDE SEQUENCE [LARGE SCALE GENOMIC DNA]</scope>
    <source>
        <strain evidence="3">EC2010</strain>
        <tissue evidence="3">Whole organism of an adult</tissue>
    </source>
</reference>
<feature type="compositionally biased region" description="Low complexity" evidence="1">
    <location>
        <begin position="371"/>
        <end position="383"/>
    </location>
</feature>
<evidence type="ECO:0000259" key="2">
    <source>
        <dbReference type="PROSITE" id="PS50078"/>
    </source>
</evidence>
<feature type="compositionally biased region" description="Low complexity" evidence="1">
    <location>
        <begin position="481"/>
        <end position="504"/>
    </location>
</feature>
<feature type="compositionally biased region" description="Polar residues" evidence="1">
    <location>
        <begin position="156"/>
        <end position="173"/>
    </location>
</feature>
<feature type="region of interest" description="Disordered" evidence="1">
    <location>
        <begin position="154"/>
        <end position="192"/>
    </location>
</feature>
<dbReference type="Proteomes" id="UP000271974">
    <property type="component" value="Unassembled WGS sequence"/>
</dbReference>
<feature type="compositionally biased region" description="Low complexity" evidence="1">
    <location>
        <begin position="516"/>
        <end position="533"/>
    </location>
</feature>